<dbReference type="SUPFAM" id="SSF88713">
    <property type="entry name" value="Glycoside hydrolase/deacetylase"/>
    <property type="match status" value="1"/>
</dbReference>
<feature type="repeat" description="TPR" evidence="5">
    <location>
        <begin position="836"/>
        <end position="869"/>
    </location>
</feature>
<dbReference type="SMART" id="SM00028">
    <property type="entry name" value="TPR"/>
    <property type="match status" value="3"/>
</dbReference>
<keyword evidence="2" id="KW-0732">Signal</keyword>
<dbReference type="PANTHER" id="PTHR46471">
    <property type="entry name" value="CHITIN DEACETYLASE"/>
    <property type="match status" value="1"/>
</dbReference>
<gene>
    <name evidence="7" type="ORF">CDN99_16125</name>
</gene>
<dbReference type="AlphaFoldDB" id="A0A246J762"/>
<dbReference type="InterPro" id="IPR029030">
    <property type="entry name" value="Caspase-like_dom_sf"/>
</dbReference>
<dbReference type="Pfam" id="PF01522">
    <property type="entry name" value="Polysacc_deac_1"/>
    <property type="match status" value="1"/>
</dbReference>
<feature type="repeat" description="TPR" evidence="5">
    <location>
        <begin position="870"/>
        <end position="903"/>
    </location>
</feature>
<protein>
    <submittedName>
        <fullName evidence="7">Polysaccharide deacetylase</fullName>
    </submittedName>
</protein>
<dbReference type="InterPro" id="IPR002509">
    <property type="entry name" value="NODB_dom"/>
</dbReference>
<name>A0A246J762_9BURK</name>
<evidence type="ECO:0000313" key="7">
    <source>
        <dbReference type="EMBL" id="OWQ88387.1"/>
    </source>
</evidence>
<feature type="repeat" description="TPR" evidence="5">
    <location>
        <begin position="904"/>
        <end position="937"/>
    </location>
</feature>
<dbReference type="Pfam" id="PF13432">
    <property type="entry name" value="TPR_16"/>
    <property type="match status" value="2"/>
</dbReference>
<dbReference type="Gene3D" id="1.25.40.10">
    <property type="entry name" value="Tetratricopeptide repeat domain"/>
    <property type="match status" value="1"/>
</dbReference>
<dbReference type="GO" id="GO:0046872">
    <property type="term" value="F:metal ion binding"/>
    <property type="evidence" value="ECO:0007669"/>
    <property type="project" value="UniProtKB-KW"/>
</dbReference>
<evidence type="ECO:0000256" key="1">
    <source>
        <dbReference type="ARBA" id="ARBA00022723"/>
    </source>
</evidence>
<dbReference type="PROSITE" id="PS50005">
    <property type="entry name" value="TPR"/>
    <property type="match status" value="3"/>
</dbReference>
<evidence type="ECO:0000256" key="3">
    <source>
        <dbReference type="ARBA" id="ARBA00022801"/>
    </source>
</evidence>
<dbReference type="PROSITE" id="PS51677">
    <property type="entry name" value="NODB"/>
    <property type="match status" value="1"/>
</dbReference>
<dbReference type="GO" id="GO:0005975">
    <property type="term" value="P:carbohydrate metabolic process"/>
    <property type="evidence" value="ECO:0007669"/>
    <property type="project" value="InterPro"/>
</dbReference>
<evidence type="ECO:0000256" key="2">
    <source>
        <dbReference type="ARBA" id="ARBA00022729"/>
    </source>
</evidence>
<evidence type="ECO:0000256" key="4">
    <source>
        <dbReference type="ARBA" id="ARBA00023277"/>
    </source>
</evidence>
<dbReference type="Proteomes" id="UP000197468">
    <property type="component" value="Unassembled WGS sequence"/>
</dbReference>
<keyword evidence="4" id="KW-0119">Carbohydrate metabolism</keyword>
<keyword evidence="1" id="KW-0479">Metal-binding</keyword>
<dbReference type="EMBL" id="NIOF01000007">
    <property type="protein sequence ID" value="OWQ88387.1"/>
    <property type="molecule type" value="Genomic_DNA"/>
</dbReference>
<evidence type="ECO:0000256" key="5">
    <source>
        <dbReference type="PROSITE-ProRule" id="PRU00339"/>
    </source>
</evidence>
<dbReference type="InterPro" id="IPR019734">
    <property type="entry name" value="TPR_rpt"/>
</dbReference>
<dbReference type="GO" id="GO:0006508">
    <property type="term" value="P:proteolysis"/>
    <property type="evidence" value="ECO:0007669"/>
    <property type="project" value="InterPro"/>
</dbReference>
<dbReference type="SUPFAM" id="SSF52129">
    <property type="entry name" value="Caspase-like"/>
    <property type="match status" value="1"/>
</dbReference>
<dbReference type="SUPFAM" id="SSF48452">
    <property type="entry name" value="TPR-like"/>
    <property type="match status" value="1"/>
</dbReference>
<dbReference type="OrthoDB" id="9816280at2"/>
<proteinExistence type="predicted"/>
<reference evidence="7 8" key="1">
    <citation type="journal article" date="2008" name="Int. J. Syst. Evol. Microbiol.">
        <title>Description of Roseateles aquatilis sp. nov. and Roseateles terrae sp. nov., in the class Betaproteobacteria, and emended description of the genus Roseateles.</title>
        <authorList>
            <person name="Gomila M."/>
            <person name="Bowien B."/>
            <person name="Falsen E."/>
            <person name="Moore E.R."/>
            <person name="Lalucat J."/>
        </authorList>
    </citation>
    <scope>NUCLEOTIDE SEQUENCE [LARGE SCALE GENOMIC DNA]</scope>
    <source>
        <strain evidence="7 8">CCUG 48205</strain>
    </source>
</reference>
<feature type="domain" description="NodB homology" evidence="6">
    <location>
        <begin position="283"/>
        <end position="473"/>
    </location>
</feature>
<keyword evidence="5" id="KW-0802">TPR repeat</keyword>
<comment type="caution">
    <text evidence="7">The sequence shown here is derived from an EMBL/GenBank/DDBJ whole genome shotgun (WGS) entry which is preliminary data.</text>
</comment>
<evidence type="ECO:0000313" key="8">
    <source>
        <dbReference type="Proteomes" id="UP000197468"/>
    </source>
</evidence>
<dbReference type="InterPro" id="IPR011990">
    <property type="entry name" value="TPR-like_helical_dom_sf"/>
</dbReference>
<dbReference type="Gene3D" id="3.20.20.370">
    <property type="entry name" value="Glycoside hydrolase/deacetylase"/>
    <property type="match status" value="1"/>
</dbReference>
<keyword evidence="8" id="KW-1185">Reference proteome</keyword>
<dbReference type="InterPro" id="IPR011600">
    <property type="entry name" value="Pept_C14_caspase"/>
</dbReference>
<keyword evidence="3" id="KW-0378">Hydrolase</keyword>
<dbReference type="InterPro" id="IPR011330">
    <property type="entry name" value="Glyco_hydro/deAcase_b/a-brl"/>
</dbReference>
<sequence>MGEKTIRRGAVRGADSRTTTRPRVALIGAIAVAGLLVSCKPSDHAPKPLAPVEAASASPAVSATLLKQSDDLLGRYRQMIVLMDGEAAMKPADREAVHAVGLMLFHDMQESITALAATAGRSTDPAGLAALSDLLDRIEGEPSWFDADRLAFKEFLTQLAQQFSTSQSIAGLKLAKRAGEDLTVLAEIEQAYAQELRDTFGRFAQRGIVPKREKWTDYVAKLKAVYTREGILKDYATVLPDLQARPTITEITVPPETSTPGTPATRGPTKEEREFFGRQLPPKTVLLTFDDGPHPRYTDEILEILKRYQAPAVFFELGRNLGSVDAQGKVKPGPGTQVAQRVLAAGHPIANHSFSHGVMSKFELDKVRQEASSTEALLDAAGRSGQALFRFPYGARNDAALGAIEALKLRSMMWNVDSLDWSDPIPKSIAARVLGELGKQQRGIVLFHDIHARTVEALPLVLDQLKAEGYRFAAWKDGKIVPVDAPADTAAAPELAGANLYRDSVALVIGIDQYKSWPRLQHAVRDARAIQETLQTQFGFRPENVTTLTDGDATRANILRALNAMTRKGPDGKVKRDDRVFVFFAGHGSTRKLPSGRDVGYIIPVDAGTDDLQTDAIAMPQLQELSEALPAKHAFFVIDACYSGLGLTRGGPVGGNNFVRDNARRMGRQMMTAGGADQQVADDGPGGHSVFTWTLLQALSGKADLNGDGLITATELAAYVAPAVSAIAHQTPAFGSLPGSEGGEFIFELASTQEQALSGDSNQLDAKASALAKQADEARNAQLQPVAATVASASAPGGATAASATSVQVTLKGLDGSDTAIATSAAPAPASARVAAQRANDRGLQLYKERRYDEAEAAFTEALKLQPRFALAANNLGFIYYKRDKPTEAARWYRKAIEMDGSRALAHLNLGDALLRAGEDAQAQAAYRAFIELSPKHPRAAELKAWVEHPDSARKPEPSR</sequence>
<dbReference type="Pfam" id="PF00656">
    <property type="entry name" value="Peptidase_C14"/>
    <property type="match status" value="1"/>
</dbReference>
<organism evidence="7 8">
    <name type="scientific">Roseateles aquatilis</name>
    <dbReference type="NCBI Taxonomy" id="431061"/>
    <lineage>
        <taxon>Bacteria</taxon>
        <taxon>Pseudomonadati</taxon>
        <taxon>Pseudomonadota</taxon>
        <taxon>Betaproteobacteria</taxon>
        <taxon>Burkholderiales</taxon>
        <taxon>Sphaerotilaceae</taxon>
        <taxon>Roseateles</taxon>
    </lineage>
</organism>
<dbReference type="RefSeq" id="WP_088385911.1">
    <property type="nucleotide sequence ID" value="NZ_NIOF01000007.1"/>
</dbReference>
<dbReference type="PANTHER" id="PTHR46471:SF2">
    <property type="entry name" value="CHITIN DEACETYLASE-RELATED"/>
    <property type="match status" value="1"/>
</dbReference>
<evidence type="ECO:0000259" key="6">
    <source>
        <dbReference type="PROSITE" id="PS51677"/>
    </source>
</evidence>
<dbReference type="CDD" id="cd10917">
    <property type="entry name" value="CE4_NodB_like_6s_7s"/>
    <property type="match status" value="1"/>
</dbReference>
<dbReference type="GO" id="GO:0004197">
    <property type="term" value="F:cysteine-type endopeptidase activity"/>
    <property type="evidence" value="ECO:0007669"/>
    <property type="project" value="InterPro"/>
</dbReference>
<dbReference type="GO" id="GO:0016810">
    <property type="term" value="F:hydrolase activity, acting on carbon-nitrogen (but not peptide) bonds"/>
    <property type="evidence" value="ECO:0007669"/>
    <property type="project" value="InterPro"/>
</dbReference>
<dbReference type="PROSITE" id="PS00018">
    <property type="entry name" value="EF_HAND_1"/>
    <property type="match status" value="1"/>
</dbReference>
<accession>A0A246J762</accession>
<dbReference type="InterPro" id="IPR018247">
    <property type="entry name" value="EF_Hand_1_Ca_BS"/>
</dbReference>
<dbReference type="Gene3D" id="3.40.50.1460">
    <property type="match status" value="1"/>
</dbReference>